<dbReference type="GO" id="GO:0046872">
    <property type="term" value="F:metal ion binding"/>
    <property type="evidence" value="ECO:0007669"/>
    <property type="project" value="UniProtKB-KW"/>
</dbReference>
<comment type="subunit">
    <text evidence="4">Homotrimer.</text>
</comment>
<evidence type="ECO:0000256" key="11">
    <source>
        <dbReference type="ARBA" id="ARBA00032305"/>
    </source>
</evidence>
<accession>A0A3M8TWR2</accession>
<dbReference type="PANTHER" id="PTHR33254:SF4">
    <property type="entry name" value="4-HYDROXY-4-METHYL-2-OXOGLUTARATE ALDOLASE 3-RELATED"/>
    <property type="match status" value="1"/>
</dbReference>
<sequence length="205" mass="20873">MTGLATGGHSTATLYEASAADCACAPGLRPVWPGARLAGPAYTVRGVGGDNLALHHAVAAAPPGHVLVADLQGAVHGHWGEVLAVAAQVRGLLGLVVDGGIRDTAELAGLGFPVFASSVAVFRTTKDHPGELGAPLVLRGVPVATGDLVVADADGVVCLPREVAPSVVARADERVAKERDILGRLRDGCSTLDLYGLSTRRQTAR</sequence>
<dbReference type="RefSeq" id="WP_123106542.1">
    <property type="nucleotide sequence ID" value="NZ_RIBZ01000719.1"/>
</dbReference>
<evidence type="ECO:0000313" key="15">
    <source>
        <dbReference type="Proteomes" id="UP000275401"/>
    </source>
</evidence>
<dbReference type="Gene3D" id="3.50.30.40">
    <property type="entry name" value="Ribonuclease E inhibitor RraA/RraA-like"/>
    <property type="match status" value="1"/>
</dbReference>
<protein>
    <recommendedName>
        <fullName evidence="7">Putative 4-hydroxy-4-methyl-2-oxoglutarate aldolase</fullName>
        <ecNumber evidence="6">4.1.1.112</ecNumber>
        <ecNumber evidence="5">4.1.3.17</ecNumber>
    </recommendedName>
    <alternativeName>
        <fullName evidence="11">Oxaloacetate decarboxylase</fullName>
    </alternativeName>
    <alternativeName>
        <fullName evidence="9">Regulator of ribonuclease activity homolog</fullName>
    </alternativeName>
    <alternativeName>
        <fullName evidence="10">RraA-like protein</fullName>
    </alternativeName>
</protein>
<dbReference type="PANTHER" id="PTHR33254">
    <property type="entry name" value="4-HYDROXY-4-METHYL-2-OXOGLUTARATE ALDOLASE 3-RELATED"/>
    <property type="match status" value="1"/>
</dbReference>
<comment type="catalytic activity">
    <reaction evidence="1">
        <text>4-hydroxy-4-methyl-2-oxoglutarate = 2 pyruvate</text>
        <dbReference type="Rhea" id="RHEA:22748"/>
        <dbReference type="ChEBI" id="CHEBI:15361"/>
        <dbReference type="ChEBI" id="CHEBI:58276"/>
        <dbReference type="EC" id="4.1.3.17"/>
    </reaction>
</comment>
<evidence type="ECO:0000256" key="13">
    <source>
        <dbReference type="PIRSR" id="PIRSR605493-1"/>
    </source>
</evidence>
<evidence type="ECO:0000256" key="6">
    <source>
        <dbReference type="ARBA" id="ARBA00012947"/>
    </source>
</evidence>
<evidence type="ECO:0000256" key="3">
    <source>
        <dbReference type="ARBA" id="ARBA00008621"/>
    </source>
</evidence>
<dbReference type="Pfam" id="PF03737">
    <property type="entry name" value="RraA-like"/>
    <property type="match status" value="1"/>
</dbReference>
<evidence type="ECO:0000256" key="4">
    <source>
        <dbReference type="ARBA" id="ARBA00011233"/>
    </source>
</evidence>
<dbReference type="AlphaFoldDB" id="A0A3M8TWR2"/>
<evidence type="ECO:0000256" key="9">
    <source>
        <dbReference type="ARBA" id="ARBA00029596"/>
    </source>
</evidence>
<keyword evidence="13" id="KW-0479">Metal-binding</keyword>
<keyword evidence="14" id="KW-0489">Methyltransferase</keyword>
<dbReference type="InterPro" id="IPR005493">
    <property type="entry name" value="RraA/RraA-like"/>
</dbReference>
<comment type="caution">
    <text evidence="14">The sequence shown here is derived from an EMBL/GenBank/DDBJ whole genome shotgun (WGS) entry which is preliminary data.</text>
</comment>
<evidence type="ECO:0000256" key="12">
    <source>
        <dbReference type="ARBA" id="ARBA00047973"/>
    </source>
</evidence>
<evidence type="ECO:0000256" key="1">
    <source>
        <dbReference type="ARBA" id="ARBA00001342"/>
    </source>
</evidence>
<dbReference type="SUPFAM" id="SSF89562">
    <property type="entry name" value="RraA-like"/>
    <property type="match status" value="1"/>
</dbReference>
<feature type="binding site" evidence="13">
    <location>
        <position position="102"/>
    </location>
    <ligand>
        <name>substrate</name>
    </ligand>
</feature>
<evidence type="ECO:0000256" key="10">
    <source>
        <dbReference type="ARBA" id="ARBA00030169"/>
    </source>
</evidence>
<comment type="cofactor">
    <cofactor evidence="2">
        <name>a divalent metal cation</name>
        <dbReference type="ChEBI" id="CHEBI:60240"/>
    </cofactor>
</comment>
<dbReference type="GO" id="GO:0008948">
    <property type="term" value="F:oxaloacetate decarboxylase activity"/>
    <property type="evidence" value="ECO:0007669"/>
    <property type="project" value="UniProtKB-EC"/>
</dbReference>
<comment type="catalytic activity">
    <reaction evidence="12">
        <text>oxaloacetate + H(+) = pyruvate + CO2</text>
        <dbReference type="Rhea" id="RHEA:15641"/>
        <dbReference type="ChEBI" id="CHEBI:15361"/>
        <dbReference type="ChEBI" id="CHEBI:15378"/>
        <dbReference type="ChEBI" id="CHEBI:16452"/>
        <dbReference type="ChEBI" id="CHEBI:16526"/>
        <dbReference type="EC" id="4.1.1.112"/>
    </reaction>
</comment>
<feature type="binding site" evidence="13">
    <location>
        <position position="103"/>
    </location>
    <ligand>
        <name>Mg(2+)</name>
        <dbReference type="ChEBI" id="CHEBI:18420"/>
    </ligand>
</feature>
<comment type="cofactor">
    <cofactor evidence="13">
        <name>Mg(2+)</name>
        <dbReference type="ChEBI" id="CHEBI:18420"/>
    </cofactor>
</comment>
<reference evidence="14 15" key="1">
    <citation type="submission" date="2018-11" db="EMBL/GenBank/DDBJ databases">
        <title>The Potential of Streptomyces as Biocontrol Agents against the Tomato grey mould, Botrytis cinerea (Gray mold) Frontiers in Microbiology.</title>
        <authorList>
            <person name="Li D."/>
        </authorList>
    </citation>
    <scope>NUCLEOTIDE SEQUENCE [LARGE SCALE GENOMIC DNA]</scope>
    <source>
        <strain evidence="14 15">NEAU-LD23</strain>
    </source>
</reference>
<feature type="binding site" evidence="13">
    <location>
        <begin position="80"/>
        <end position="83"/>
    </location>
    <ligand>
        <name>substrate</name>
    </ligand>
</feature>
<dbReference type="Proteomes" id="UP000275401">
    <property type="component" value="Unassembled WGS sequence"/>
</dbReference>
<dbReference type="EC" id="4.1.1.112" evidence="6"/>
<proteinExistence type="inferred from homology"/>
<evidence type="ECO:0000256" key="7">
    <source>
        <dbReference type="ARBA" id="ARBA00016549"/>
    </source>
</evidence>
<dbReference type="EMBL" id="RIBZ01000719">
    <property type="protein sequence ID" value="RNF97648.1"/>
    <property type="molecule type" value="Genomic_DNA"/>
</dbReference>
<name>A0A3M8TWR2_9ACTN</name>
<dbReference type="EC" id="4.1.3.17" evidence="5"/>
<evidence type="ECO:0000256" key="5">
    <source>
        <dbReference type="ARBA" id="ARBA00012213"/>
    </source>
</evidence>
<dbReference type="InterPro" id="IPR036704">
    <property type="entry name" value="RraA/RraA-like_sf"/>
</dbReference>
<dbReference type="GO" id="GO:0032259">
    <property type="term" value="P:methylation"/>
    <property type="evidence" value="ECO:0007669"/>
    <property type="project" value="UniProtKB-KW"/>
</dbReference>
<keyword evidence="15" id="KW-1185">Reference proteome</keyword>
<evidence type="ECO:0000256" key="2">
    <source>
        <dbReference type="ARBA" id="ARBA00001968"/>
    </source>
</evidence>
<dbReference type="CDD" id="cd16841">
    <property type="entry name" value="RraA_family"/>
    <property type="match status" value="1"/>
</dbReference>
<dbReference type="GO" id="GO:0047443">
    <property type="term" value="F:4-hydroxy-4-methyl-2-oxoglutarate aldolase activity"/>
    <property type="evidence" value="ECO:0007669"/>
    <property type="project" value="UniProtKB-EC"/>
</dbReference>
<evidence type="ECO:0000313" key="14">
    <source>
        <dbReference type="EMBL" id="RNF97648.1"/>
    </source>
</evidence>
<keyword evidence="13" id="KW-0460">Magnesium</keyword>
<keyword evidence="14" id="KW-0808">Transferase</keyword>
<dbReference type="GO" id="GO:0008168">
    <property type="term" value="F:methyltransferase activity"/>
    <property type="evidence" value="ECO:0007669"/>
    <property type="project" value="UniProtKB-KW"/>
</dbReference>
<comment type="similarity">
    <text evidence="3">Belongs to the class II aldolase/RraA-like family.</text>
</comment>
<gene>
    <name evidence="14" type="ORF">EEJ42_36860</name>
</gene>
<comment type="function">
    <text evidence="8">Catalyzes the aldol cleavage of 4-hydroxy-4-methyl-2-oxoglutarate (HMG) into 2 molecules of pyruvate. Also contains a secondary oxaloacetate (OAA) decarboxylase activity due to the common pyruvate enolate transition state formed following C-C bond cleavage in the retro-aldol and decarboxylation reactions.</text>
</comment>
<organism evidence="14 15">
    <name type="scientific">Streptomyces botrytidirepellens</name>
    <dbReference type="NCBI Taxonomy" id="2486417"/>
    <lineage>
        <taxon>Bacteria</taxon>
        <taxon>Bacillati</taxon>
        <taxon>Actinomycetota</taxon>
        <taxon>Actinomycetes</taxon>
        <taxon>Kitasatosporales</taxon>
        <taxon>Streptomycetaceae</taxon>
        <taxon>Streptomyces</taxon>
    </lineage>
</organism>
<evidence type="ECO:0000256" key="8">
    <source>
        <dbReference type="ARBA" id="ARBA00025046"/>
    </source>
</evidence>